<dbReference type="GeneID" id="36102047"/>
<evidence type="ECO:0000313" key="2">
    <source>
        <dbReference type="EMBL" id="MBA2864821.1"/>
    </source>
</evidence>
<dbReference type="Proteomes" id="UP000590564">
    <property type="component" value="Unassembled WGS sequence"/>
</dbReference>
<dbReference type="Proteomes" id="UP000567099">
    <property type="component" value="Unassembled WGS sequence"/>
</dbReference>
<evidence type="ECO:0000313" key="3">
    <source>
        <dbReference type="EMBL" id="MBB6497640.1"/>
    </source>
</evidence>
<evidence type="ECO:0000313" key="1">
    <source>
        <dbReference type="EMBL" id="AVB76369.1"/>
    </source>
</evidence>
<sequence length="510" mass="56793">MKELIKNSLNDLDSAMELRELVINKINNQKLTESDIIEIVDTVDDLSFEETQKLGSIFRRFPLGCDLLEIGVGPCSSSLTLPQFIENCVFTDHVGFPIHLCGYALADIAEKEGMSPIAVMNEVYNNVEVPLDLDHFGRFGPMRFPKEISHCMGDCYYNGPPYKGCPRDRIHKRLITKEREYSNEFGDWIKKSATVCVNVVEEQGGGDHGADISEMEDVAKAAQKFGRGVEGIFHIGDGYEDLITGLKACNDLDVDVLVIEGGPFNRSKDRLKDFAKSVAVSRILVKGGVVATNGAYEDECRVGLRSGLNVILSGFSGNHHGYMCGYNIKEARRNNFGLPRVLKIMKEEAEKINICIANRELLKVLARSSRFLNHKENHLVYPSMIGDYFIGDAHWVSITNSKMYNAPYFGKTLDSLEEELNCDKVGVLGGRYISWGIANALKPEELYVSDVDPWVEHATVKILNDNGINAYACNGTDKKALESADKTVITTMIPEIVLRIKNKFDAVSLL</sequence>
<accession>A0A2L1CAL3</accession>
<dbReference type="PIRSF" id="PIRSF019375">
    <property type="entry name" value="UCP019375"/>
    <property type="match status" value="1"/>
</dbReference>
<dbReference type="NCBIfam" id="TIGR03958">
    <property type="entry name" value="monoFe_hyd_HmdC"/>
    <property type="match status" value="1"/>
</dbReference>
<proteinExistence type="predicted"/>
<dbReference type="RefSeq" id="WP_104837905.1">
    <property type="nucleotide sequence ID" value="NZ_CP026606.1"/>
</dbReference>
<evidence type="ECO:0000313" key="4">
    <source>
        <dbReference type="Proteomes" id="UP000239462"/>
    </source>
</evidence>
<dbReference type="EMBL" id="JACDUO010000003">
    <property type="protein sequence ID" value="MBA2864821.1"/>
    <property type="molecule type" value="Genomic_DNA"/>
</dbReference>
<dbReference type="KEGG" id="mmad:MMJJ_09610"/>
<dbReference type="EMBL" id="CP026606">
    <property type="protein sequence ID" value="AVB76369.1"/>
    <property type="molecule type" value="Genomic_DNA"/>
</dbReference>
<dbReference type="AlphaFoldDB" id="A0A2L1CAL3"/>
<dbReference type="Pfam" id="PF10113">
    <property type="entry name" value="Fibrillarin_2"/>
    <property type="match status" value="1"/>
</dbReference>
<reference evidence="4" key="1">
    <citation type="journal article" date="2018" name="Genome Announc.">
        <title>Complete Genome Sequence of the Methanococcus maripaludis Type Strain JJ (DSM 2067), a Model for Selenoprotein Synthesis in Archaea.</title>
        <authorList>
            <person name="Poehlein A."/>
            <person name="Heym D."/>
            <person name="Quitzke V."/>
            <person name="Fersch J."/>
            <person name="Daniel R."/>
            <person name="Rother M."/>
        </authorList>
    </citation>
    <scope>NUCLEOTIDE SEQUENCE [LARGE SCALE GENOMIC DNA]</scope>
    <source>
        <strain evidence="4">DSM 2067</strain>
    </source>
</reference>
<protein>
    <submittedName>
        <fullName evidence="2">5,10-methenyltetrahydromethanopterin hydrogenase cofactor biosynthesis protein HmdC</fullName>
    </submittedName>
    <submittedName>
        <fullName evidence="1">Fibrillarin-like archaeal protein</fullName>
    </submittedName>
</protein>
<organism evidence="1 4">
    <name type="scientific">Methanococcus maripaludis</name>
    <name type="common">Methanococcus deltae</name>
    <dbReference type="NCBI Taxonomy" id="39152"/>
    <lineage>
        <taxon>Archaea</taxon>
        <taxon>Methanobacteriati</taxon>
        <taxon>Methanobacteriota</taxon>
        <taxon>Methanomada group</taxon>
        <taxon>Methanococci</taxon>
        <taxon>Methanococcales</taxon>
        <taxon>Methanococcaceae</taxon>
        <taxon>Methanococcus</taxon>
    </lineage>
</organism>
<reference evidence="3 6" key="3">
    <citation type="submission" date="2020-08" db="EMBL/GenBank/DDBJ databases">
        <title>Genomic Encyclopedia of Type Strains, Phase IV (KMG-V): Genome sequencing to study the core and pangenomes of soil and plant-associated prokaryotes.</title>
        <authorList>
            <person name="Whitman W."/>
        </authorList>
    </citation>
    <scope>NUCLEOTIDE SEQUENCE [LARGE SCALE GENOMIC DNA]</scope>
    <source>
        <strain evidence="2 5">C13</strain>
        <strain evidence="3 6">D1</strain>
    </source>
</reference>
<evidence type="ECO:0000313" key="6">
    <source>
        <dbReference type="Proteomes" id="UP000590564"/>
    </source>
</evidence>
<dbReference type="Proteomes" id="UP000239462">
    <property type="component" value="Chromosome"/>
</dbReference>
<name>A0A2L1CAL3_METMI</name>
<dbReference type="EMBL" id="JACHED010000004">
    <property type="protein sequence ID" value="MBB6497640.1"/>
    <property type="molecule type" value="Genomic_DNA"/>
</dbReference>
<dbReference type="InterPro" id="IPR016760">
    <property type="entry name" value="HcgG-like"/>
</dbReference>
<reference evidence="1" key="2">
    <citation type="submission" date="2018-02" db="EMBL/GenBank/DDBJ databases">
        <title>Complete genome sequence of the Methanococcus maripaludis type strain JJ (DSM 2067), a model for selenoprotein synthesis in Archaea.</title>
        <authorList>
            <person name="Poehlein A."/>
            <person name="Heym D."/>
            <person name="Quitzke V."/>
            <person name="Fersch J."/>
            <person name="Daniel R."/>
            <person name="Rother M."/>
        </authorList>
    </citation>
    <scope>NUCLEOTIDE SEQUENCE [LARGE SCALE GENOMIC DNA]</scope>
    <source>
        <strain evidence="1">DSM 2067</strain>
    </source>
</reference>
<gene>
    <name evidence="2" type="ORF">HNP94_001849</name>
    <name evidence="3" type="ORF">HNP96_001688</name>
    <name evidence="1" type="ORF">MMJJ_09610</name>
</gene>
<evidence type="ECO:0000313" key="5">
    <source>
        <dbReference type="Proteomes" id="UP000567099"/>
    </source>
</evidence>